<reference evidence="1 2" key="1">
    <citation type="journal article" date="2019" name="Nat. Ecol. Evol.">
        <title>Megaphylogeny resolves global patterns of mushroom evolution.</title>
        <authorList>
            <person name="Varga T."/>
            <person name="Krizsan K."/>
            <person name="Foldi C."/>
            <person name="Dima B."/>
            <person name="Sanchez-Garcia M."/>
            <person name="Sanchez-Ramirez S."/>
            <person name="Szollosi G.J."/>
            <person name="Szarkandi J.G."/>
            <person name="Papp V."/>
            <person name="Albert L."/>
            <person name="Andreopoulos W."/>
            <person name="Angelini C."/>
            <person name="Antonin V."/>
            <person name="Barry K.W."/>
            <person name="Bougher N.L."/>
            <person name="Buchanan P."/>
            <person name="Buyck B."/>
            <person name="Bense V."/>
            <person name="Catcheside P."/>
            <person name="Chovatia M."/>
            <person name="Cooper J."/>
            <person name="Damon W."/>
            <person name="Desjardin D."/>
            <person name="Finy P."/>
            <person name="Geml J."/>
            <person name="Haridas S."/>
            <person name="Hughes K."/>
            <person name="Justo A."/>
            <person name="Karasinski D."/>
            <person name="Kautmanova I."/>
            <person name="Kiss B."/>
            <person name="Kocsube S."/>
            <person name="Kotiranta H."/>
            <person name="LaButti K.M."/>
            <person name="Lechner B.E."/>
            <person name="Liimatainen K."/>
            <person name="Lipzen A."/>
            <person name="Lukacs Z."/>
            <person name="Mihaltcheva S."/>
            <person name="Morgado L.N."/>
            <person name="Niskanen T."/>
            <person name="Noordeloos M.E."/>
            <person name="Ohm R.A."/>
            <person name="Ortiz-Santana B."/>
            <person name="Ovrebo C."/>
            <person name="Racz N."/>
            <person name="Riley R."/>
            <person name="Savchenko A."/>
            <person name="Shiryaev A."/>
            <person name="Soop K."/>
            <person name="Spirin V."/>
            <person name="Szebenyi C."/>
            <person name="Tomsovsky M."/>
            <person name="Tulloss R.E."/>
            <person name="Uehling J."/>
            <person name="Grigoriev I.V."/>
            <person name="Vagvolgyi C."/>
            <person name="Papp T."/>
            <person name="Martin F.M."/>
            <person name="Miettinen O."/>
            <person name="Hibbett D.S."/>
            <person name="Nagy L.G."/>
        </authorList>
    </citation>
    <scope>NUCLEOTIDE SEQUENCE [LARGE SCALE GENOMIC DNA]</scope>
    <source>
        <strain evidence="1 2">NL-1719</strain>
    </source>
</reference>
<dbReference type="Proteomes" id="UP000308600">
    <property type="component" value="Unassembled WGS sequence"/>
</dbReference>
<dbReference type="EMBL" id="ML208292">
    <property type="protein sequence ID" value="TFK71879.1"/>
    <property type="molecule type" value="Genomic_DNA"/>
</dbReference>
<evidence type="ECO:0000313" key="2">
    <source>
        <dbReference type="Proteomes" id="UP000308600"/>
    </source>
</evidence>
<name>A0ACD3B2R0_9AGAR</name>
<gene>
    <name evidence="1" type="ORF">BDN72DRAFT_400757</name>
</gene>
<accession>A0ACD3B2R0</accession>
<organism evidence="1 2">
    <name type="scientific">Pluteus cervinus</name>
    <dbReference type="NCBI Taxonomy" id="181527"/>
    <lineage>
        <taxon>Eukaryota</taxon>
        <taxon>Fungi</taxon>
        <taxon>Dikarya</taxon>
        <taxon>Basidiomycota</taxon>
        <taxon>Agaricomycotina</taxon>
        <taxon>Agaricomycetes</taxon>
        <taxon>Agaricomycetidae</taxon>
        <taxon>Agaricales</taxon>
        <taxon>Pluteineae</taxon>
        <taxon>Pluteaceae</taxon>
        <taxon>Pluteus</taxon>
    </lineage>
</organism>
<proteinExistence type="predicted"/>
<protein>
    <submittedName>
        <fullName evidence="1">Uncharacterized protein</fullName>
    </submittedName>
</protein>
<evidence type="ECO:0000313" key="1">
    <source>
        <dbReference type="EMBL" id="TFK71879.1"/>
    </source>
</evidence>
<keyword evidence="2" id="KW-1185">Reference proteome</keyword>
<sequence>MAASSPDILPFLSFPTELRLKIYGYYLRQSIIRIPGPTIPNTLSLLSTCRIVSEEASPQVLSTVTFSIWSTKDLIHFFGSLTKEQLGSLRHVAVWGSTFGLCTHYPDDMTAQGLPFIHVFNYFPGLRLDTITIRDGYHGPLVEELGWGDLAAFRELEQLILHGHGWRELRYLSPNKAFLNKNASNQPKDWDDVAKKRDGEESGASVRILVGKRLVPYTPVGGHQPVGSFWGRPTPWTPPSWECVDEEIPWREEDFHEFTHDRVIPPSTDSANNEQRPVVVIVRRGDGTDIAAGTDAVGSSVRTLLERVEWKEMKEKGVLRGWTWTRNT</sequence>